<dbReference type="Proteomes" id="UP000801492">
    <property type="component" value="Unassembled WGS sequence"/>
</dbReference>
<dbReference type="InterPro" id="IPR009057">
    <property type="entry name" value="Homeodomain-like_sf"/>
</dbReference>
<feature type="region of interest" description="Disordered" evidence="4">
    <location>
        <begin position="50"/>
        <end position="99"/>
    </location>
</feature>
<comment type="caution">
    <text evidence="6">The sequence shown here is derived from an EMBL/GenBank/DDBJ whole genome shotgun (WGS) entry which is preliminary data.</text>
</comment>
<dbReference type="PROSITE" id="PS50071">
    <property type="entry name" value="HOMEOBOX_2"/>
    <property type="match status" value="1"/>
</dbReference>
<organism evidence="6 7">
    <name type="scientific">Ignelater luminosus</name>
    <name type="common">Cucubano</name>
    <name type="synonym">Pyrophorus luminosus</name>
    <dbReference type="NCBI Taxonomy" id="2038154"/>
    <lineage>
        <taxon>Eukaryota</taxon>
        <taxon>Metazoa</taxon>
        <taxon>Ecdysozoa</taxon>
        <taxon>Arthropoda</taxon>
        <taxon>Hexapoda</taxon>
        <taxon>Insecta</taxon>
        <taxon>Pterygota</taxon>
        <taxon>Neoptera</taxon>
        <taxon>Endopterygota</taxon>
        <taxon>Coleoptera</taxon>
        <taxon>Polyphaga</taxon>
        <taxon>Elateriformia</taxon>
        <taxon>Elateroidea</taxon>
        <taxon>Elateridae</taxon>
        <taxon>Agrypninae</taxon>
        <taxon>Pyrophorini</taxon>
        <taxon>Ignelater</taxon>
    </lineage>
</organism>
<proteinExistence type="predicted"/>
<evidence type="ECO:0000313" key="6">
    <source>
        <dbReference type="EMBL" id="KAF2899303.1"/>
    </source>
</evidence>
<dbReference type="EMBL" id="VTPC01002901">
    <property type="protein sequence ID" value="KAF2899303.1"/>
    <property type="molecule type" value="Genomic_DNA"/>
</dbReference>
<protein>
    <recommendedName>
        <fullName evidence="5">Homeobox domain-containing protein</fullName>
    </recommendedName>
</protein>
<name>A0A8K0D4K3_IGNLU</name>
<evidence type="ECO:0000259" key="5">
    <source>
        <dbReference type="PROSITE" id="PS50071"/>
    </source>
</evidence>
<dbReference type="Pfam" id="PF00046">
    <property type="entry name" value="Homeodomain"/>
    <property type="match status" value="1"/>
</dbReference>
<comment type="subcellular location">
    <subcellularLocation>
        <location evidence="1 2 3">Nucleus</location>
    </subcellularLocation>
</comment>
<keyword evidence="2 3" id="KW-0539">Nucleus</keyword>
<dbReference type="GO" id="GO:0003677">
    <property type="term" value="F:DNA binding"/>
    <property type="evidence" value="ECO:0007669"/>
    <property type="project" value="UniProtKB-UniRule"/>
</dbReference>
<evidence type="ECO:0000313" key="7">
    <source>
        <dbReference type="Proteomes" id="UP000801492"/>
    </source>
</evidence>
<reference evidence="6" key="1">
    <citation type="submission" date="2019-08" db="EMBL/GenBank/DDBJ databases">
        <title>The genome of the North American firefly Photinus pyralis.</title>
        <authorList>
            <consortium name="Photinus pyralis genome working group"/>
            <person name="Fallon T.R."/>
            <person name="Sander Lower S.E."/>
            <person name="Weng J.-K."/>
        </authorList>
    </citation>
    <scope>NUCLEOTIDE SEQUENCE</scope>
    <source>
        <strain evidence="6">TRF0915ILg1</strain>
        <tissue evidence="6">Whole body</tissue>
    </source>
</reference>
<keyword evidence="2 3" id="KW-0238">DNA-binding</keyword>
<sequence length="139" mass="16356">MQWEIIERDDKFWEENMSAQLEKFYFSALIPEILDARVKIWFQNRRARERRERLHTENEQKVTENPTDYSRLENSPPPSTSFIGSLEGNLTSSTRTSTPSSVLPVFPLLQNYSVNYEDIRTVPPYVLNFSKSFIDDDSD</sequence>
<dbReference type="AlphaFoldDB" id="A0A8K0D4K3"/>
<feature type="DNA-binding region" description="Homeobox" evidence="2">
    <location>
        <begin position="3"/>
        <end position="53"/>
    </location>
</feature>
<evidence type="ECO:0000256" key="2">
    <source>
        <dbReference type="PROSITE-ProRule" id="PRU00108"/>
    </source>
</evidence>
<dbReference type="GO" id="GO:0005634">
    <property type="term" value="C:nucleus"/>
    <property type="evidence" value="ECO:0007669"/>
    <property type="project" value="UniProtKB-SubCell"/>
</dbReference>
<evidence type="ECO:0000256" key="4">
    <source>
        <dbReference type="SAM" id="MobiDB-lite"/>
    </source>
</evidence>
<accession>A0A8K0D4K3</accession>
<evidence type="ECO:0000256" key="3">
    <source>
        <dbReference type="RuleBase" id="RU000682"/>
    </source>
</evidence>
<evidence type="ECO:0000256" key="1">
    <source>
        <dbReference type="ARBA" id="ARBA00004123"/>
    </source>
</evidence>
<feature type="domain" description="Homeobox" evidence="5">
    <location>
        <begin position="1"/>
        <end position="52"/>
    </location>
</feature>
<feature type="compositionally biased region" description="Basic and acidic residues" evidence="4">
    <location>
        <begin position="50"/>
        <end position="62"/>
    </location>
</feature>
<dbReference type="InterPro" id="IPR001356">
    <property type="entry name" value="HD"/>
</dbReference>
<dbReference type="Gene3D" id="1.10.10.60">
    <property type="entry name" value="Homeodomain-like"/>
    <property type="match status" value="1"/>
</dbReference>
<keyword evidence="2 3" id="KW-0371">Homeobox</keyword>
<gene>
    <name evidence="6" type="ORF">ILUMI_06883</name>
</gene>
<dbReference type="SUPFAM" id="SSF46689">
    <property type="entry name" value="Homeodomain-like"/>
    <property type="match status" value="1"/>
</dbReference>
<keyword evidence="7" id="KW-1185">Reference proteome</keyword>